<evidence type="ECO:0000313" key="2">
    <source>
        <dbReference type="Proteomes" id="UP001144036"/>
    </source>
</evidence>
<proteinExistence type="predicted"/>
<name>A0ABT4SIU5_9ACTN</name>
<dbReference type="Proteomes" id="UP001144036">
    <property type="component" value="Unassembled WGS sequence"/>
</dbReference>
<protein>
    <submittedName>
        <fullName evidence="1">Uncharacterized protein</fullName>
    </submittedName>
</protein>
<reference evidence="1" key="1">
    <citation type="submission" date="2022-11" db="EMBL/GenBank/DDBJ databases">
        <title>Nonomuraea corallina sp. nov., a new species of the genus Nonomuraea isolated from sea side sediment in Thai sea.</title>
        <authorList>
            <person name="Ngamcharungchit C."/>
            <person name="Matsumoto A."/>
            <person name="Suriyachadkun C."/>
            <person name="Panbangred W."/>
            <person name="Inahashi Y."/>
            <person name="Intra B."/>
        </authorList>
    </citation>
    <scope>NUCLEOTIDE SEQUENCE</scope>
    <source>
        <strain evidence="1">MCN248</strain>
    </source>
</reference>
<dbReference type="RefSeq" id="WP_270158054.1">
    <property type="nucleotide sequence ID" value="NZ_JAPNNL010000140.1"/>
</dbReference>
<organism evidence="1 2">
    <name type="scientific">Nonomuraea corallina</name>
    <dbReference type="NCBI Taxonomy" id="2989783"/>
    <lineage>
        <taxon>Bacteria</taxon>
        <taxon>Bacillati</taxon>
        <taxon>Actinomycetota</taxon>
        <taxon>Actinomycetes</taxon>
        <taxon>Streptosporangiales</taxon>
        <taxon>Streptosporangiaceae</taxon>
        <taxon>Nonomuraea</taxon>
    </lineage>
</organism>
<keyword evidence="2" id="KW-1185">Reference proteome</keyword>
<dbReference type="EMBL" id="JAPNNL010000140">
    <property type="protein sequence ID" value="MDA0637149.1"/>
    <property type="molecule type" value="Genomic_DNA"/>
</dbReference>
<gene>
    <name evidence="1" type="ORF">OUY22_27425</name>
</gene>
<comment type="caution">
    <text evidence="1">The sequence shown here is derived from an EMBL/GenBank/DDBJ whole genome shotgun (WGS) entry which is preliminary data.</text>
</comment>
<evidence type="ECO:0000313" key="1">
    <source>
        <dbReference type="EMBL" id="MDA0637149.1"/>
    </source>
</evidence>
<accession>A0ABT4SIU5</accession>
<sequence>MLVITEGCRCGLWPLLVDPDHAVSVLIHQATGTPVGPDGNPARRGDPLGQRQALCPACVRLCRQATAQRKLVSWPRRPSPEELT</sequence>